<accession>A0A3T1D564</accession>
<dbReference type="Proteomes" id="UP000289856">
    <property type="component" value="Chromosome"/>
</dbReference>
<gene>
    <name evidence="1" type="ORF">KCTCHS21_26520</name>
</gene>
<keyword evidence="2" id="KW-1185">Reference proteome</keyword>
<reference evidence="1 2" key="1">
    <citation type="submission" date="2019-01" db="EMBL/GenBank/DDBJ databases">
        <title>Complete genome sequence of Cohnella hallensis HS21 isolated from Korean fir (Abies koreana) rhizospheric soil.</title>
        <authorList>
            <person name="Jiang L."/>
            <person name="Kang S.W."/>
            <person name="Kim S."/>
            <person name="Jung J."/>
            <person name="Kim C.Y."/>
            <person name="Kim D.H."/>
            <person name="Kim S.W."/>
            <person name="Lee J."/>
        </authorList>
    </citation>
    <scope>NUCLEOTIDE SEQUENCE [LARGE SCALE GENOMIC DNA]</scope>
    <source>
        <strain evidence="1 2">HS21</strain>
    </source>
</reference>
<evidence type="ECO:0000313" key="1">
    <source>
        <dbReference type="EMBL" id="BBI33253.1"/>
    </source>
</evidence>
<evidence type="ECO:0000313" key="2">
    <source>
        <dbReference type="Proteomes" id="UP000289856"/>
    </source>
</evidence>
<dbReference type="EMBL" id="AP019400">
    <property type="protein sequence ID" value="BBI33253.1"/>
    <property type="molecule type" value="Genomic_DNA"/>
</dbReference>
<dbReference type="KEGG" id="cohn:KCTCHS21_26520"/>
<name>A0A3T1D564_9BACL</name>
<sequence length="60" mass="6717">MPKGLRKWVKAFAPKRFRIKAMHPALQAVDTVKGGSTLVASSTNHEQLLIAIALWEVRTF</sequence>
<protein>
    <submittedName>
        <fullName evidence="1">Uncharacterized protein</fullName>
    </submittedName>
</protein>
<proteinExistence type="predicted"/>
<organism evidence="1 2">
    <name type="scientific">Cohnella abietis</name>
    <dbReference type="NCBI Taxonomy" id="2507935"/>
    <lineage>
        <taxon>Bacteria</taxon>
        <taxon>Bacillati</taxon>
        <taxon>Bacillota</taxon>
        <taxon>Bacilli</taxon>
        <taxon>Bacillales</taxon>
        <taxon>Paenibacillaceae</taxon>
        <taxon>Cohnella</taxon>
    </lineage>
</organism>
<dbReference type="AlphaFoldDB" id="A0A3T1D564"/>